<organism evidence="2 3">
    <name type="scientific">Haloferax namakaokahaiae</name>
    <dbReference type="NCBI Taxonomy" id="1748331"/>
    <lineage>
        <taxon>Archaea</taxon>
        <taxon>Methanobacteriati</taxon>
        <taxon>Methanobacteriota</taxon>
        <taxon>Stenosarchaea group</taxon>
        <taxon>Halobacteria</taxon>
        <taxon>Halobacteriales</taxon>
        <taxon>Haloferacaceae</taxon>
        <taxon>Haloferax</taxon>
    </lineage>
</organism>
<name>A0ABD5ZBI5_9EURY</name>
<dbReference type="PANTHER" id="PTHR15020:SF50">
    <property type="entry name" value="UPF0659 PROTEIN YMR090W"/>
    <property type="match status" value="1"/>
</dbReference>
<protein>
    <submittedName>
        <fullName evidence="2">SDR family oxidoreductase</fullName>
    </submittedName>
</protein>
<evidence type="ECO:0000313" key="2">
    <source>
        <dbReference type="EMBL" id="MFC7202475.1"/>
    </source>
</evidence>
<reference evidence="2 3" key="1">
    <citation type="journal article" date="2019" name="Int. J. Syst. Evol. Microbiol.">
        <title>The Global Catalogue of Microorganisms (GCM) 10K type strain sequencing project: providing services to taxonomists for standard genome sequencing and annotation.</title>
        <authorList>
            <consortium name="The Broad Institute Genomics Platform"/>
            <consortium name="The Broad Institute Genome Sequencing Center for Infectious Disease"/>
            <person name="Wu L."/>
            <person name="Ma J."/>
        </authorList>
    </citation>
    <scope>NUCLEOTIDE SEQUENCE [LARGE SCALE GENOMIC DNA]</scope>
    <source>
        <strain evidence="2 3">DSM 29988</strain>
    </source>
</reference>
<dbReference type="InterPro" id="IPR036291">
    <property type="entry name" value="NAD(P)-bd_dom_sf"/>
</dbReference>
<gene>
    <name evidence="2" type="ORF">ACFQJC_03040</name>
</gene>
<comment type="caution">
    <text evidence="2">The sequence shown here is derived from an EMBL/GenBank/DDBJ whole genome shotgun (WGS) entry which is preliminary data.</text>
</comment>
<dbReference type="EMBL" id="JBHTAA010000001">
    <property type="protein sequence ID" value="MFC7202475.1"/>
    <property type="molecule type" value="Genomic_DNA"/>
</dbReference>
<dbReference type="Gene3D" id="3.40.50.720">
    <property type="entry name" value="NAD(P)-binding Rossmann-like Domain"/>
    <property type="match status" value="1"/>
</dbReference>
<evidence type="ECO:0000259" key="1">
    <source>
        <dbReference type="Pfam" id="PF13460"/>
    </source>
</evidence>
<dbReference type="InterPro" id="IPR016040">
    <property type="entry name" value="NAD(P)-bd_dom"/>
</dbReference>
<dbReference type="SUPFAM" id="SSF51735">
    <property type="entry name" value="NAD(P)-binding Rossmann-fold domains"/>
    <property type="match status" value="1"/>
</dbReference>
<feature type="domain" description="NAD(P)-binding" evidence="1">
    <location>
        <begin position="12"/>
        <end position="202"/>
    </location>
</feature>
<dbReference type="RefSeq" id="WP_390221773.1">
    <property type="nucleotide sequence ID" value="NZ_JBHTAA010000001.1"/>
</dbReference>
<dbReference type="AlphaFoldDB" id="A0ABD5ZBI5"/>
<keyword evidence="3" id="KW-1185">Reference proteome</keyword>
<proteinExistence type="predicted"/>
<dbReference type="Proteomes" id="UP001596481">
    <property type="component" value="Unassembled WGS sequence"/>
</dbReference>
<dbReference type="PANTHER" id="PTHR15020">
    <property type="entry name" value="FLAVIN REDUCTASE-RELATED"/>
    <property type="match status" value="1"/>
</dbReference>
<accession>A0ABD5ZBI5</accession>
<dbReference type="Pfam" id="PF13460">
    <property type="entry name" value="NAD_binding_10"/>
    <property type="match status" value="1"/>
</dbReference>
<evidence type="ECO:0000313" key="3">
    <source>
        <dbReference type="Proteomes" id="UP001596481"/>
    </source>
</evidence>
<dbReference type="CDD" id="cd05243">
    <property type="entry name" value="SDR_a5"/>
    <property type="match status" value="1"/>
</dbReference>
<sequence length="240" mass="24786">MTQTGMRVLVAGATGRTGRHVLARLAETPATVRALTRAADERDDLLARGADEVVVGDLLDSEDAREAVIGVDAVVSTVGSTPGMDTIRGTLVDGEGIVNLIDAATAAGVSRFVLCSSIGVGDSKDGIPLSMRAILTATGVLSAKDESESRLRESSLIHTIIRPGALTDAPATGDVLVGEGGDSVSGSISRADVADVLVRSLFTEATENRTFEIVSRLGLRNSPDRLVELPWGGPSVEPAD</sequence>